<accession>A0A427XWJ9</accession>
<feature type="region of interest" description="Disordered" evidence="1">
    <location>
        <begin position="47"/>
        <end position="72"/>
    </location>
</feature>
<dbReference type="EMBL" id="RSCE01000004">
    <property type="protein sequence ID" value="RSH83258.1"/>
    <property type="molecule type" value="Genomic_DNA"/>
</dbReference>
<comment type="caution">
    <text evidence="2">The sequence shown here is derived from an EMBL/GenBank/DDBJ whole genome shotgun (WGS) entry which is preliminary data.</text>
</comment>
<dbReference type="AlphaFoldDB" id="A0A427XWJ9"/>
<proteinExistence type="predicted"/>
<gene>
    <name evidence="2" type="ORF">EHS24_006929</name>
</gene>
<sequence>MDSSRIECDGDAFGVNRGTLCQAVWHPCARTAICDYCGRFVTEMRTPGRGEEVDGRCGPGDGSEPKNLSDLP</sequence>
<keyword evidence="3" id="KW-1185">Reference proteome</keyword>
<protein>
    <submittedName>
        <fullName evidence="2">Uncharacterized protein</fullName>
    </submittedName>
</protein>
<evidence type="ECO:0000313" key="3">
    <source>
        <dbReference type="Proteomes" id="UP000279236"/>
    </source>
</evidence>
<dbReference type="RefSeq" id="XP_028477210.1">
    <property type="nucleotide sequence ID" value="XM_028622318.1"/>
</dbReference>
<evidence type="ECO:0000313" key="2">
    <source>
        <dbReference type="EMBL" id="RSH83258.1"/>
    </source>
</evidence>
<reference evidence="2 3" key="1">
    <citation type="submission" date="2018-11" db="EMBL/GenBank/DDBJ databases">
        <title>Genome sequence of Apiotrichum porosum DSM 27194.</title>
        <authorList>
            <person name="Aliyu H."/>
            <person name="Gorte O."/>
            <person name="Ochsenreither K."/>
        </authorList>
    </citation>
    <scope>NUCLEOTIDE SEQUENCE [LARGE SCALE GENOMIC DNA]</scope>
    <source>
        <strain evidence="2 3">DSM 27194</strain>
    </source>
</reference>
<organism evidence="2 3">
    <name type="scientific">Apiotrichum porosum</name>
    <dbReference type="NCBI Taxonomy" id="105984"/>
    <lineage>
        <taxon>Eukaryota</taxon>
        <taxon>Fungi</taxon>
        <taxon>Dikarya</taxon>
        <taxon>Basidiomycota</taxon>
        <taxon>Agaricomycotina</taxon>
        <taxon>Tremellomycetes</taxon>
        <taxon>Trichosporonales</taxon>
        <taxon>Trichosporonaceae</taxon>
        <taxon>Apiotrichum</taxon>
    </lineage>
</organism>
<dbReference type="Proteomes" id="UP000279236">
    <property type="component" value="Unassembled WGS sequence"/>
</dbReference>
<evidence type="ECO:0000256" key="1">
    <source>
        <dbReference type="SAM" id="MobiDB-lite"/>
    </source>
</evidence>
<name>A0A427XWJ9_9TREE</name>
<dbReference type="GeneID" id="39591472"/>